<dbReference type="PANTHER" id="PTHR15818">
    <property type="entry name" value="G PATCH AND KOW-CONTAINING"/>
    <property type="match status" value="1"/>
</dbReference>
<organism evidence="5 7">
    <name type="scientific">Planoprotostelium fungivorum</name>
    <dbReference type="NCBI Taxonomy" id="1890364"/>
    <lineage>
        <taxon>Eukaryota</taxon>
        <taxon>Amoebozoa</taxon>
        <taxon>Evosea</taxon>
        <taxon>Variosea</taxon>
        <taxon>Cavosteliida</taxon>
        <taxon>Cavosteliaceae</taxon>
        <taxon>Planoprotostelium</taxon>
    </lineage>
</organism>
<dbReference type="STRING" id="1890364.A0A2P6N2W4"/>
<accession>A0A2P6N2W4</accession>
<feature type="region of interest" description="Disordered" evidence="3">
    <location>
        <begin position="66"/>
        <end position="109"/>
    </location>
</feature>
<feature type="region of interest" description="Disordered" evidence="3">
    <location>
        <begin position="1"/>
        <end position="25"/>
    </location>
</feature>
<dbReference type="Pfam" id="PF12656">
    <property type="entry name" value="G-patch_2"/>
    <property type="match status" value="1"/>
</dbReference>
<dbReference type="GO" id="GO:0003676">
    <property type="term" value="F:nucleic acid binding"/>
    <property type="evidence" value="ECO:0007669"/>
    <property type="project" value="InterPro"/>
</dbReference>
<dbReference type="AlphaFoldDB" id="A0A2P6N2W4"/>
<feature type="compositionally biased region" description="Basic and acidic residues" evidence="3">
    <location>
        <begin position="77"/>
        <end position="96"/>
    </location>
</feature>
<proteinExistence type="predicted"/>
<dbReference type="InterPro" id="IPR026822">
    <property type="entry name" value="Spp2/MOS2_G-patch"/>
</dbReference>
<dbReference type="FunCoup" id="A0A2P6N2W4">
    <property type="interactions" value="223"/>
</dbReference>
<dbReference type="Gene3D" id="2.30.30.140">
    <property type="match status" value="1"/>
</dbReference>
<dbReference type="Gene3D" id="2.30.30.30">
    <property type="match status" value="1"/>
</dbReference>
<dbReference type="Proteomes" id="UP000241769">
    <property type="component" value="Unassembled WGS sequence"/>
</dbReference>
<dbReference type="InParanoid" id="A0A2P6N2W4"/>
<keyword evidence="7" id="KW-1185">Reference proteome</keyword>
<feature type="region of interest" description="Disordered" evidence="3">
    <location>
        <begin position="145"/>
        <end position="184"/>
    </location>
</feature>
<dbReference type="EMBL" id="MDYQ01000082">
    <property type="protein sequence ID" value="PRP83420.1"/>
    <property type="molecule type" value="Genomic_DNA"/>
</dbReference>
<name>A0A2P6N2W4_9EUKA</name>
<evidence type="ECO:0000313" key="6">
    <source>
        <dbReference type="EMBL" id="PRP83420.1"/>
    </source>
</evidence>
<dbReference type="PROSITE" id="PS50174">
    <property type="entry name" value="G_PATCH"/>
    <property type="match status" value="1"/>
</dbReference>
<evidence type="ECO:0000256" key="2">
    <source>
        <dbReference type="ARBA" id="ARBA00023242"/>
    </source>
</evidence>
<dbReference type="Pfam" id="PF25088">
    <property type="entry name" value="GPKOW_C"/>
    <property type="match status" value="1"/>
</dbReference>
<comment type="caution">
    <text evidence="5">The sequence shown here is derived from an EMBL/GenBank/DDBJ whole genome shotgun (WGS) entry which is preliminary data.</text>
</comment>
<dbReference type="GO" id="GO:0000398">
    <property type="term" value="P:mRNA splicing, via spliceosome"/>
    <property type="evidence" value="ECO:0007669"/>
    <property type="project" value="InterPro"/>
</dbReference>
<evidence type="ECO:0000259" key="4">
    <source>
        <dbReference type="PROSITE" id="PS50174"/>
    </source>
</evidence>
<reference evidence="5 7" key="1">
    <citation type="journal article" date="2018" name="Genome Biol. Evol.">
        <title>Multiple Roots of Fruiting Body Formation in Amoebozoa.</title>
        <authorList>
            <person name="Hillmann F."/>
            <person name="Forbes G."/>
            <person name="Novohradska S."/>
            <person name="Ferling I."/>
            <person name="Riege K."/>
            <person name="Groth M."/>
            <person name="Westermann M."/>
            <person name="Marz M."/>
            <person name="Spaller T."/>
            <person name="Winckler T."/>
            <person name="Schaap P."/>
            <person name="Glockner G."/>
        </authorList>
    </citation>
    <scope>NUCLEOTIDE SEQUENCE [LARGE SCALE GENOMIC DNA]</scope>
    <source>
        <strain evidence="5 7">Jena</strain>
    </source>
</reference>
<evidence type="ECO:0000313" key="7">
    <source>
        <dbReference type="Proteomes" id="UP000241769"/>
    </source>
</evidence>
<dbReference type="PANTHER" id="PTHR15818:SF2">
    <property type="entry name" value="G-PATCH DOMAIN AND KOW MOTIFS-CONTAINING PROTEIN"/>
    <property type="match status" value="1"/>
</dbReference>
<dbReference type="OrthoDB" id="5577072at2759"/>
<dbReference type="InterPro" id="IPR014722">
    <property type="entry name" value="Rib_uL2_dom2"/>
</dbReference>
<sequence>MKRRGIDRLKKDIESRPEESSIDDYERVPVSAFGSAMLQSLGWSEGAPIGLTNAIVFEPVLTKKRGRGHLGLGATPKDTDNELPHKKKREADDDEKKKKKKEMGEGSFVIITGGRNEGLKGRIKSMETTHVNIVLETSSETVRVRRDDVVEDTPEAREKLAKEKKERKEKNKSSSSSSDKKKVTEKEPWLLPGLVVRVIDKNLKKGTFYLKKAIIEDVHSPHDCSIKLMEGSSLVDARDKMLETVIPRKEGEPLMVVGGSRRGMKGKFMEKVKGEKGDSFVVVQLQETLEVLQYPLERVCMLAGGY</sequence>
<dbReference type="EMBL" id="MDYQ01000232">
    <property type="protein sequence ID" value="PRP78273.1"/>
    <property type="molecule type" value="Genomic_DNA"/>
</dbReference>
<protein>
    <submittedName>
        <fullName evidence="5">G patch domain and KOW motifs-containing protein-like</fullName>
    </submittedName>
</protein>
<feature type="domain" description="G-patch" evidence="4">
    <location>
        <begin position="30"/>
        <end position="77"/>
    </location>
</feature>
<evidence type="ECO:0000256" key="3">
    <source>
        <dbReference type="SAM" id="MobiDB-lite"/>
    </source>
</evidence>
<dbReference type="InterPro" id="IPR000467">
    <property type="entry name" value="G_patch_dom"/>
</dbReference>
<comment type="subcellular location">
    <subcellularLocation>
        <location evidence="1">Nucleus</location>
    </subcellularLocation>
</comment>
<evidence type="ECO:0000256" key="1">
    <source>
        <dbReference type="ARBA" id="ARBA00004123"/>
    </source>
</evidence>
<keyword evidence="2" id="KW-0539">Nucleus</keyword>
<dbReference type="InterPro" id="IPR045166">
    <property type="entry name" value="Spp2-like"/>
</dbReference>
<dbReference type="GO" id="GO:0005681">
    <property type="term" value="C:spliceosomal complex"/>
    <property type="evidence" value="ECO:0007669"/>
    <property type="project" value="TreeGrafter"/>
</dbReference>
<evidence type="ECO:0000313" key="5">
    <source>
        <dbReference type="EMBL" id="PRP78273.1"/>
    </source>
</evidence>
<gene>
    <name evidence="6" type="ORF">PROFUN_09193</name>
    <name evidence="5" type="ORF">PROFUN_13904</name>
</gene>